<proteinExistence type="predicted"/>
<accession>A0ABP9EUQ3</accession>
<evidence type="ECO:0000313" key="1">
    <source>
        <dbReference type="EMBL" id="GAA4887754.1"/>
    </source>
</evidence>
<gene>
    <name evidence="1" type="ORF">GCM10023333_21480</name>
</gene>
<organism evidence="1 2">
    <name type="scientific">Ferrimonas pelagia</name>
    <dbReference type="NCBI Taxonomy" id="1177826"/>
    <lineage>
        <taxon>Bacteria</taxon>
        <taxon>Pseudomonadati</taxon>
        <taxon>Pseudomonadota</taxon>
        <taxon>Gammaproteobacteria</taxon>
        <taxon>Alteromonadales</taxon>
        <taxon>Ferrimonadaceae</taxon>
        <taxon>Ferrimonas</taxon>
    </lineage>
</organism>
<reference evidence="2" key="1">
    <citation type="journal article" date="2019" name="Int. J. Syst. Evol. Microbiol.">
        <title>The Global Catalogue of Microorganisms (GCM) 10K type strain sequencing project: providing services to taxonomists for standard genome sequencing and annotation.</title>
        <authorList>
            <consortium name="The Broad Institute Genomics Platform"/>
            <consortium name="The Broad Institute Genome Sequencing Center for Infectious Disease"/>
            <person name="Wu L."/>
            <person name="Ma J."/>
        </authorList>
    </citation>
    <scope>NUCLEOTIDE SEQUENCE [LARGE SCALE GENOMIC DNA]</scope>
    <source>
        <strain evidence="2">JCM 18401</strain>
    </source>
</reference>
<comment type="caution">
    <text evidence="1">The sequence shown here is derived from an EMBL/GenBank/DDBJ whole genome shotgun (WGS) entry which is preliminary data.</text>
</comment>
<dbReference type="Proteomes" id="UP001499988">
    <property type="component" value="Unassembled WGS sequence"/>
</dbReference>
<keyword evidence="2" id="KW-1185">Reference proteome</keyword>
<name>A0ABP9EUQ3_9GAMM</name>
<evidence type="ECO:0000313" key="2">
    <source>
        <dbReference type="Proteomes" id="UP001499988"/>
    </source>
</evidence>
<sequence>MKTKMANKGERLRNQGKKLLSAFKHPKITQVVLASTTDCRTLTKQTYTEKEHLKMAPQTT</sequence>
<protein>
    <submittedName>
        <fullName evidence="1">Uncharacterized protein</fullName>
    </submittedName>
</protein>
<dbReference type="EMBL" id="BAABJZ010000072">
    <property type="protein sequence ID" value="GAA4887754.1"/>
    <property type="molecule type" value="Genomic_DNA"/>
</dbReference>